<feature type="domain" description="YjiS-like" evidence="1">
    <location>
        <begin position="123"/>
        <end position="158"/>
    </location>
</feature>
<keyword evidence="3" id="KW-1185">Reference proteome</keyword>
<proteinExistence type="predicted"/>
<organism evidence="2 3">
    <name type="scientific">Aquibaculum arenosum</name>
    <dbReference type="NCBI Taxonomy" id="3032591"/>
    <lineage>
        <taxon>Bacteria</taxon>
        <taxon>Pseudomonadati</taxon>
        <taxon>Pseudomonadota</taxon>
        <taxon>Alphaproteobacteria</taxon>
        <taxon>Rhodospirillales</taxon>
        <taxon>Rhodovibrionaceae</taxon>
        <taxon>Aquibaculum</taxon>
    </lineage>
</organism>
<sequence length="217" mass="23783">MTRMTEKELAALETAKQTPYQFSNLTTRQLEGVMREAEVLRAKAVSAMITSAASWVGRQLGLAGRSEAAKKQKLYRETVKELSKLDIRELADIGIGVGEVQAAARKAVGLPESAEPGPMTRLRQRLSELGVRRRTARELATLDRRMLADIGIEPGDIEAYLRGEMSAEVTKRQPQPLNAPAVAADIMFQPRAANRNQMTWTGTPEAANTVEEPARAA</sequence>
<evidence type="ECO:0000313" key="2">
    <source>
        <dbReference type="EMBL" id="MDF2097028.1"/>
    </source>
</evidence>
<dbReference type="InterPro" id="IPR009506">
    <property type="entry name" value="YjiS-like"/>
</dbReference>
<evidence type="ECO:0000313" key="3">
    <source>
        <dbReference type="Proteomes" id="UP001215503"/>
    </source>
</evidence>
<dbReference type="Proteomes" id="UP001215503">
    <property type="component" value="Unassembled WGS sequence"/>
</dbReference>
<evidence type="ECO:0000259" key="1">
    <source>
        <dbReference type="Pfam" id="PF06568"/>
    </source>
</evidence>
<dbReference type="Pfam" id="PF06568">
    <property type="entry name" value="YjiS-like"/>
    <property type="match status" value="2"/>
</dbReference>
<accession>A0ABT5YQ01</accession>
<protein>
    <submittedName>
        <fullName evidence="2">DUF1127 domain-containing protein</fullName>
    </submittedName>
</protein>
<reference evidence="2 3" key="1">
    <citation type="submission" date="2023-03" db="EMBL/GenBank/DDBJ databases">
        <title>Fodinicurvata sp. CAU 1616 isolated from sea sendiment.</title>
        <authorList>
            <person name="Kim W."/>
        </authorList>
    </citation>
    <scope>NUCLEOTIDE SEQUENCE [LARGE SCALE GENOMIC DNA]</scope>
    <source>
        <strain evidence="2 3">CAU 1616</strain>
    </source>
</reference>
<comment type="caution">
    <text evidence="2">The sequence shown here is derived from an EMBL/GenBank/DDBJ whole genome shotgun (WGS) entry which is preliminary data.</text>
</comment>
<feature type="domain" description="YjiS-like" evidence="1">
    <location>
        <begin position="69"/>
        <end position="100"/>
    </location>
</feature>
<gene>
    <name evidence="2" type="ORF">P2G67_13685</name>
</gene>
<dbReference type="EMBL" id="JARHUD010000009">
    <property type="protein sequence ID" value="MDF2097028.1"/>
    <property type="molecule type" value="Genomic_DNA"/>
</dbReference>
<name>A0ABT5YQ01_9PROT</name>
<dbReference type="RefSeq" id="WP_275823803.1">
    <property type="nucleotide sequence ID" value="NZ_JARHUD010000009.1"/>
</dbReference>